<dbReference type="SMART" id="SM00382">
    <property type="entry name" value="AAA"/>
    <property type="match status" value="1"/>
</dbReference>
<dbReference type="EMBL" id="LACD01000007">
    <property type="protein sequence ID" value="KJZ46017.1"/>
    <property type="molecule type" value="Genomic_DNA"/>
</dbReference>
<dbReference type="InterPro" id="IPR007692">
    <property type="entry name" value="DNA_helicase_DnaB"/>
</dbReference>
<evidence type="ECO:0000256" key="13">
    <source>
        <dbReference type="SAM" id="MobiDB-lite"/>
    </source>
</evidence>
<dbReference type="AlphaFoldDB" id="A0A0F4TRL9"/>
<protein>
    <recommendedName>
        <fullName evidence="11 12">Replicative DNA helicase</fullName>
        <ecNumber evidence="11 12">5.6.2.3</ecNumber>
    </recommendedName>
</protein>
<dbReference type="PANTHER" id="PTHR30153:SF2">
    <property type="entry name" value="REPLICATIVE DNA HELICASE"/>
    <property type="match status" value="1"/>
</dbReference>
<dbReference type="GO" id="GO:0006269">
    <property type="term" value="P:DNA replication, synthesis of primer"/>
    <property type="evidence" value="ECO:0007669"/>
    <property type="project" value="UniProtKB-UniRule"/>
</dbReference>
<name>A0A0F4TRL9_PSEFL</name>
<dbReference type="RefSeq" id="WP_046046076.1">
    <property type="nucleotide sequence ID" value="NZ_LACD01000007.1"/>
</dbReference>
<evidence type="ECO:0000313" key="16">
    <source>
        <dbReference type="Proteomes" id="UP000033500"/>
    </source>
</evidence>
<dbReference type="InterPro" id="IPR003593">
    <property type="entry name" value="AAA+_ATPase"/>
</dbReference>
<evidence type="ECO:0000256" key="6">
    <source>
        <dbReference type="ARBA" id="ARBA00022806"/>
    </source>
</evidence>
<feature type="domain" description="SF4 helicase" evidence="14">
    <location>
        <begin position="173"/>
        <end position="438"/>
    </location>
</feature>
<evidence type="ECO:0000256" key="11">
    <source>
        <dbReference type="NCBIfam" id="TIGR00665"/>
    </source>
</evidence>
<comment type="similarity">
    <text evidence="1 12">Belongs to the helicase family. DnaB subfamily.</text>
</comment>
<dbReference type="PATRIC" id="fig|294.131.peg.5865"/>
<dbReference type="GO" id="GO:0016887">
    <property type="term" value="F:ATP hydrolysis activity"/>
    <property type="evidence" value="ECO:0007669"/>
    <property type="project" value="RHEA"/>
</dbReference>
<dbReference type="InterPro" id="IPR027417">
    <property type="entry name" value="P-loop_NTPase"/>
</dbReference>
<dbReference type="Pfam" id="PF00772">
    <property type="entry name" value="DnaB"/>
    <property type="match status" value="1"/>
</dbReference>
<evidence type="ECO:0000256" key="3">
    <source>
        <dbReference type="ARBA" id="ARBA00022705"/>
    </source>
</evidence>
<dbReference type="GO" id="GO:1990077">
    <property type="term" value="C:primosome complex"/>
    <property type="evidence" value="ECO:0007669"/>
    <property type="project" value="UniProtKB-UniRule"/>
</dbReference>
<evidence type="ECO:0000256" key="7">
    <source>
        <dbReference type="ARBA" id="ARBA00022840"/>
    </source>
</evidence>
<dbReference type="GO" id="GO:0005829">
    <property type="term" value="C:cytosol"/>
    <property type="evidence" value="ECO:0007669"/>
    <property type="project" value="TreeGrafter"/>
</dbReference>
<comment type="catalytic activity">
    <reaction evidence="10 12">
        <text>ATP + H2O = ADP + phosphate + H(+)</text>
        <dbReference type="Rhea" id="RHEA:13065"/>
        <dbReference type="ChEBI" id="CHEBI:15377"/>
        <dbReference type="ChEBI" id="CHEBI:15378"/>
        <dbReference type="ChEBI" id="CHEBI:30616"/>
        <dbReference type="ChEBI" id="CHEBI:43474"/>
        <dbReference type="ChEBI" id="CHEBI:456216"/>
        <dbReference type="EC" id="5.6.2.3"/>
    </reaction>
</comment>
<evidence type="ECO:0000256" key="4">
    <source>
        <dbReference type="ARBA" id="ARBA00022741"/>
    </source>
</evidence>
<comment type="caution">
    <text evidence="15">The sequence shown here is derived from an EMBL/GenBank/DDBJ whole genome shotgun (WGS) entry which is preliminary data.</text>
</comment>
<accession>A0A0F4TRL9</accession>
<feature type="region of interest" description="Disordered" evidence="13">
    <location>
        <begin position="441"/>
        <end position="461"/>
    </location>
</feature>
<evidence type="ECO:0000256" key="8">
    <source>
        <dbReference type="ARBA" id="ARBA00023125"/>
    </source>
</evidence>
<evidence type="ECO:0000256" key="10">
    <source>
        <dbReference type="ARBA" id="ARBA00048954"/>
    </source>
</evidence>
<dbReference type="InterPro" id="IPR036185">
    <property type="entry name" value="DNA_heli_DnaB-like_N_sf"/>
</dbReference>
<dbReference type="NCBIfam" id="TIGR00665">
    <property type="entry name" value="DnaB"/>
    <property type="match status" value="1"/>
</dbReference>
<reference evidence="15 16" key="1">
    <citation type="submission" date="2015-03" db="EMBL/GenBank/DDBJ databases">
        <title>Comparative genomics of Pseudomonas insights into diversity of traits involved in vanlence and defense.</title>
        <authorList>
            <person name="Qin Y."/>
        </authorList>
    </citation>
    <scope>NUCLEOTIDE SEQUENCE [LARGE SCALE GENOMIC DNA]</scope>
    <source>
        <strain evidence="15 16">C3</strain>
    </source>
</reference>
<evidence type="ECO:0000256" key="5">
    <source>
        <dbReference type="ARBA" id="ARBA00022801"/>
    </source>
</evidence>
<keyword evidence="7 12" id="KW-0067">ATP-binding</keyword>
<dbReference type="SUPFAM" id="SSF48024">
    <property type="entry name" value="N-terminal domain of DnaB helicase"/>
    <property type="match status" value="1"/>
</dbReference>
<keyword evidence="9" id="KW-0413">Isomerase</keyword>
<sequence length="461" mass="50692">MRDPFSDEAEQSLLGAMMLAPEMIDLLCAELVVDDFYRIEHVQIYRAILARHNTGKTVDPVTVSDDLQTLERTGGGQEPAIYYLSEIYQNTPSTANALAYAQIVRERSVDRSLIAAGDRIRELGHTGAELADKISAAQSLVLGLDSRTSVPEVRPAVDVLSDHLEELQRRHDLQGALDGLSTGSRALDHELSGLKGGDLIIIAGRPSMGKTAFAVNIAEHVAVQQDSAVLIVSLEMTNGALMDRLLASIGQIPLRTLKDGTAAGGYAVELNAAAGQIKRSKLYMADRPGITVARLRAMARRHKQRFGLRLLVLDYLQLMEGSSREGNRTQDVSDMSRQLKLMARELDMPVIALSQLNRSLEQRPNKRPIMSDLRESGALEQDADVILFIYRDEVYHPQTEAKGIAEIIIGKARNGELGTVRMAFIGQFCCFEDLTGSEIETSNRPMTRAPLADRYKGSTRP</sequence>
<dbReference type="InterPro" id="IPR016136">
    <property type="entry name" value="DNA_helicase_N/primase_C"/>
</dbReference>
<dbReference type="InterPro" id="IPR007693">
    <property type="entry name" value="DNA_helicase_DnaB-like_N"/>
</dbReference>
<evidence type="ECO:0000259" key="14">
    <source>
        <dbReference type="PROSITE" id="PS51199"/>
    </source>
</evidence>
<keyword evidence="6 12" id="KW-0347">Helicase</keyword>
<evidence type="ECO:0000256" key="2">
    <source>
        <dbReference type="ARBA" id="ARBA00022515"/>
    </source>
</evidence>
<keyword evidence="2 12" id="KW-0639">Primosome</keyword>
<evidence type="ECO:0000256" key="12">
    <source>
        <dbReference type="RuleBase" id="RU362085"/>
    </source>
</evidence>
<keyword evidence="3 12" id="KW-0235">DNA replication</keyword>
<dbReference type="SUPFAM" id="SSF52540">
    <property type="entry name" value="P-loop containing nucleoside triphosphate hydrolases"/>
    <property type="match status" value="1"/>
</dbReference>
<keyword evidence="5 12" id="KW-0378">Hydrolase</keyword>
<evidence type="ECO:0000313" key="15">
    <source>
        <dbReference type="EMBL" id="KJZ46017.1"/>
    </source>
</evidence>
<dbReference type="GO" id="GO:0043139">
    <property type="term" value="F:5'-3' DNA helicase activity"/>
    <property type="evidence" value="ECO:0007669"/>
    <property type="project" value="UniProtKB-EC"/>
</dbReference>
<evidence type="ECO:0000256" key="9">
    <source>
        <dbReference type="ARBA" id="ARBA00023235"/>
    </source>
</evidence>
<dbReference type="Gene3D" id="1.10.860.10">
    <property type="entry name" value="DNAb Helicase, Chain A"/>
    <property type="match status" value="1"/>
</dbReference>
<dbReference type="Pfam" id="PF03796">
    <property type="entry name" value="DnaB_C"/>
    <property type="match status" value="1"/>
</dbReference>
<proteinExistence type="inferred from homology"/>
<dbReference type="PROSITE" id="PS51199">
    <property type="entry name" value="SF4_HELICASE"/>
    <property type="match status" value="1"/>
</dbReference>
<keyword evidence="8 12" id="KW-0238">DNA-binding</keyword>
<dbReference type="PANTHER" id="PTHR30153">
    <property type="entry name" value="REPLICATIVE DNA HELICASE DNAB"/>
    <property type="match status" value="1"/>
</dbReference>
<dbReference type="Proteomes" id="UP000033500">
    <property type="component" value="Unassembled WGS sequence"/>
</dbReference>
<dbReference type="EC" id="5.6.2.3" evidence="11 12"/>
<dbReference type="InterPro" id="IPR007694">
    <property type="entry name" value="DNA_helicase_DnaB-like_C"/>
</dbReference>
<comment type="function">
    <text evidence="12">The main replicative DNA helicase, it participates in initiation and elongation during chromosome replication. Travels ahead of the DNA replisome, separating dsDNA into templates for DNA synthesis. A processive ATP-dependent 5'-3' DNA helicase it has DNA-dependent ATPase activity.</text>
</comment>
<organism evidence="15 16">
    <name type="scientific">Pseudomonas fluorescens</name>
    <dbReference type="NCBI Taxonomy" id="294"/>
    <lineage>
        <taxon>Bacteria</taxon>
        <taxon>Pseudomonadati</taxon>
        <taxon>Pseudomonadota</taxon>
        <taxon>Gammaproteobacteria</taxon>
        <taxon>Pseudomonadales</taxon>
        <taxon>Pseudomonadaceae</taxon>
        <taxon>Pseudomonas</taxon>
    </lineage>
</organism>
<gene>
    <name evidence="15" type="ORF">VC34_08230</name>
</gene>
<dbReference type="GO" id="GO:0005524">
    <property type="term" value="F:ATP binding"/>
    <property type="evidence" value="ECO:0007669"/>
    <property type="project" value="UniProtKB-UniRule"/>
</dbReference>
<dbReference type="Gene3D" id="3.40.50.300">
    <property type="entry name" value="P-loop containing nucleotide triphosphate hydrolases"/>
    <property type="match status" value="1"/>
</dbReference>
<keyword evidence="4 12" id="KW-0547">Nucleotide-binding</keyword>
<feature type="compositionally biased region" description="Basic and acidic residues" evidence="13">
    <location>
        <begin position="451"/>
        <end position="461"/>
    </location>
</feature>
<dbReference type="CDD" id="cd00984">
    <property type="entry name" value="DnaB_C"/>
    <property type="match status" value="1"/>
</dbReference>
<dbReference type="GO" id="GO:0003677">
    <property type="term" value="F:DNA binding"/>
    <property type="evidence" value="ECO:0007669"/>
    <property type="project" value="UniProtKB-UniRule"/>
</dbReference>
<evidence type="ECO:0000256" key="1">
    <source>
        <dbReference type="ARBA" id="ARBA00008428"/>
    </source>
</evidence>